<keyword evidence="4" id="KW-1185">Reference proteome</keyword>
<feature type="coiled-coil region" evidence="1">
    <location>
        <begin position="281"/>
        <end position="365"/>
    </location>
</feature>
<evidence type="ECO:0000313" key="4">
    <source>
        <dbReference type="Proteomes" id="UP001178507"/>
    </source>
</evidence>
<feature type="region of interest" description="Disordered" evidence="2">
    <location>
        <begin position="429"/>
        <end position="451"/>
    </location>
</feature>
<evidence type="ECO:0000313" key="3">
    <source>
        <dbReference type="EMBL" id="CAJ1401468.1"/>
    </source>
</evidence>
<name>A0AA36NGP6_9DINO</name>
<gene>
    <name evidence="3" type="ORF">EVOR1521_LOCUS24605</name>
</gene>
<dbReference type="Proteomes" id="UP001178507">
    <property type="component" value="Unassembled WGS sequence"/>
</dbReference>
<organism evidence="3 4">
    <name type="scientific">Effrenium voratum</name>
    <dbReference type="NCBI Taxonomy" id="2562239"/>
    <lineage>
        <taxon>Eukaryota</taxon>
        <taxon>Sar</taxon>
        <taxon>Alveolata</taxon>
        <taxon>Dinophyceae</taxon>
        <taxon>Suessiales</taxon>
        <taxon>Symbiodiniaceae</taxon>
        <taxon>Effrenium</taxon>
    </lineage>
</organism>
<feature type="compositionally biased region" description="Basic and acidic residues" evidence="2">
    <location>
        <begin position="520"/>
        <end position="534"/>
    </location>
</feature>
<dbReference type="AlphaFoldDB" id="A0AA36NGP6"/>
<feature type="region of interest" description="Disordered" evidence="2">
    <location>
        <begin position="520"/>
        <end position="547"/>
    </location>
</feature>
<evidence type="ECO:0000256" key="2">
    <source>
        <dbReference type="SAM" id="MobiDB-lite"/>
    </source>
</evidence>
<evidence type="ECO:0000256" key="1">
    <source>
        <dbReference type="SAM" id="Coils"/>
    </source>
</evidence>
<sequence>MHRDDVHTQAYDPTAALAAAEVERLVQEHCNRLLEPTMEASKATAVQLEGLWDLSKTNSRKIINLDHTFREMQEGLLKIDGFRSELDKYETNLNKQVSNTEGLVERFEVQLAQVRMFTSQKEEAHLQHRSALDSLRHEVHHLQQKLDSCEEAFFRSLKEKLGEVVPLKAEMEAKLANMELRHTALSDEVWASESAIAKLGGELINVQNRFDQMKEVVDGLTDERDVREKLEKMQQELADWLGQSRFEAATIRKAFSAATAANKETIRIGLDVAANQTANFMDEVRVENQRLLQDTENLRGKTEVICQDFRSEISDMQQDRQRADARNEAILRELREVTLRLMEGLEEYDRRRKREKTTLELEMKEVGQQLAILHDSVEDAVRACKSLEPLCGCLVEVIALQISLERQEFADWTRVSLVGYKPVAPFKNQEGDVTAKSSPKAQRSPRKKEDASQIISLDKRCYSCCSQTQMVLSGFKMACLNYKPSAVRTGESSFERLELFDRMDQLVAVARERMKYSRDEEVIPMPERPEEATKGKSGFTLPALSPR</sequence>
<keyword evidence="1" id="KW-0175">Coiled coil</keyword>
<protein>
    <submittedName>
        <fullName evidence="3">Uncharacterized protein</fullName>
    </submittedName>
</protein>
<proteinExistence type="predicted"/>
<feature type="coiled-coil region" evidence="1">
    <location>
        <begin position="132"/>
        <end position="243"/>
    </location>
</feature>
<accession>A0AA36NGP6</accession>
<comment type="caution">
    <text evidence="3">The sequence shown here is derived from an EMBL/GenBank/DDBJ whole genome shotgun (WGS) entry which is preliminary data.</text>
</comment>
<reference evidence="3" key="1">
    <citation type="submission" date="2023-08" db="EMBL/GenBank/DDBJ databases">
        <authorList>
            <person name="Chen Y."/>
            <person name="Shah S."/>
            <person name="Dougan E. K."/>
            <person name="Thang M."/>
            <person name="Chan C."/>
        </authorList>
    </citation>
    <scope>NUCLEOTIDE SEQUENCE</scope>
</reference>
<dbReference type="EMBL" id="CAUJNA010003416">
    <property type="protein sequence ID" value="CAJ1401468.1"/>
    <property type="molecule type" value="Genomic_DNA"/>
</dbReference>